<accession>A0AAV7PHR1</accession>
<organism evidence="1 2">
    <name type="scientific">Pleurodeles waltl</name>
    <name type="common">Iberian ribbed newt</name>
    <dbReference type="NCBI Taxonomy" id="8319"/>
    <lineage>
        <taxon>Eukaryota</taxon>
        <taxon>Metazoa</taxon>
        <taxon>Chordata</taxon>
        <taxon>Craniata</taxon>
        <taxon>Vertebrata</taxon>
        <taxon>Euteleostomi</taxon>
        <taxon>Amphibia</taxon>
        <taxon>Batrachia</taxon>
        <taxon>Caudata</taxon>
        <taxon>Salamandroidea</taxon>
        <taxon>Salamandridae</taxon>
        <taxon>Pleurodelinae</taxon>
        <taxon>Pleurodeles</taxon>
    </lineage>
</organism>
<evidence type="ECO:0000313" key="1">
    <source>
        <dbReference type="EMBL" id="KAJ1127665.1"/>
    </source>
</evidence>
<protein>
    <submittedName>
        <fullName evidence="1">Uncharacterized protein</fullName>
    </submittedName>
</protein>
<dbReference type="Proteomes" id="UP001066276">
    <property type="component" value="Chromosome 7"/>
</dbReference>
<comment type="caution">
    <text evidence="1">The sequence shown here is derived from an EMBL/GenBank/DDBJ whole genome shotgun (WGS) entry which is preliminary data.</text>
</comment>
<dbReference type="EMBL" id="JANPWB010000011">
    <property type="protein sequence ID" value="KAJ1127665.1"/>
    <property type="molecule type" value="Genomic_DNA"/>
</dbReference>
<name>A0AAV7PHR1_PLEWA</name>
<gene>
    <name evidence="1" type="ORF">NDU88_006060</name>
</gene>
<proteinExistence type="predicted"/>
<dbReference type="AlphaFoldDB" id="A0AAV7PHR1"/>
<feature type="non-terminal residue" evidence="1">
    <location>
        <position position="1"/>
    </location>
</feature>
<sequence>LLVPEDGSRQWYCQVDRKKSNERRLFGNPDIRVPFCEGVHFLSAWRSLSVLFVYVFGNPDIRVPGFVAACSRDIRYPATDSS</sequence>
<reference evidence="1" key="1">
    <citation type="journal article" date="2022" name="bioRxiv">
        <title>Sequencing and chromosome-scale assembly of the giantPleurodeles waltlgenome.</title>
        <authorList>
            <person name="Brown T."/>
            <person name="Elewa A."/>
            <person name="Iarovenko S."/>
            <person name="Subramanian E."/>
            <person name="Araus A.J."/>
            <person name="Petzold A."/>
            <person name="Susuki M."/>
            <person name="Suzuki K.-i.T."/>
            <person name="Hayashi T."/>
            <person name="Toyoda A."/>
            <person name="Oliveira C."/>
            <person name="Osipova E."/>
            <person name="Leigh N.D."/>
            <person name="Simon A."/>
            <person name="Yun M.H."/>
        </authorList>
    </citation>
    <scope>NUCLEOTIDE SEQUENCE</scope>
    <source>
        <strain evidence="1">20211129_DDA</strain>
        <tissue evidence="1">Liver</tissue>
    </source>
</reference>
<keyword evidence="2" id="KW-1185">Reference proteome</keyword>
<evidence type="ECO:0000313" key="2">
    <source>
        <dbReference type="Proteomes" id="UP001066276"/>
    </source>
</evidence>